<accession>A9RNC9</accession>
<keyword evidence="2" id="KW-0812">Transmembrane</keyword>
<feature type="compositionally biased region" description="Polar residues" evidence="1">
    <location>
        <begin position="256"/>
        <end position="268"/>
    </location>
</feature>
<feature type="compositionally biased region" description="Basic and acidic residues" evidence="1">
    <location>
        <begin position="351"/>
        <end position="384"/>
    </location>
</feature>
<reference evidence="4" key="3">
    <citation type="submission" date="2020-12" db="UniProtKB">
        <authorList>
            <consortium name="EnsemblPlants"/>
        </authorList>
    </citation>
    <scope>IDENTIFICATION</scope>
</reference>
<evidence type="ECO:0000313" key="4">
    <source>
        <dbReference type="EnsemblPlants" id="PAC:32910557.CDS.1"/>
    </source>
</evidence>
<evidence type="ECO:0000313" key="5">
    <source>
        <dbReference type="Proteomes" id="UP000006727"/>
    </source>
</evidence>
<protein>
    <submittedName>
        <fullName evidence="3 4">Uncharacterized protein</fullName>
    </submittedName>
</protein>
<sequence>MAPQVLSDLTALIMAHPVIFGLSLVLFTPPFYPVLKFFLPLLISTALFILMLFTMGPKGATGNQAGGLESEEKHVAHGGDADVSKRTKSEGSWTDWVKRIEESSMSWMSPRYKSNQWKGNLLNDDNVSILGETSWVNRGDFNPYEQEAASTEEVQSSSSRLIDENINNRFVPTLMAPSELFKVDSDLQRAVDEVYDDLGEDAPELEDVEESETISSPAPRSSHDPENDNGSSPKSGSHGIAHRPLENLSIPKRVKSNSSEVPSPSTDVDGSPGLDKSKKSTFANVRKNSINARSDLSRTSENSDADTPVAESVTLSGKFDHLESLGDLMADSAEAEKNGDESPELAALKPTTHEQVQDLKEQLESFIQDDKNEPPSSKPDHGADKGLSTSEDDRVSKPESSLLEQDDGKSFSSSSPSKKESSNLVNGTDSEISPPTDTAKIELHPPVKHEKASSEEGFSDSQ</sequence>
<keyword evidence="5" id="KW-1185">Reference proteome</keyword>
<reference evidence="3 5" key="1">
    <citation type="journal article" date="2008" name="Science">
        <title>The Physcomitrella genome reveals evolutionary insights into the conquest of land by plants.</title>
        <authorList>
            <person name="Rensing S."/>
            <person name="Lang D."/>
            <person name="Zimmer A."/>
            <person name="Terry A."/>
            <person name="Salamov A."/>
            <person name="Shapiro H."/>
            <person name="Nishiyama T."/>
            <person name="Perroud P.-F."/>
            <person name="Lindquist E."/>
            <person name="Kamisugi Y."/>
            <person name="Tanahashi T."/>
            <person name="Sakakibara K."/>
            <person name="Fujita T."/>
            <person name="Oishi K."/>
            <person name="Shin-I T."/>
            <person name="Kuroki Y."/>
            <person name="Toyoda A."/>
            <person name="Suzuki Y."/>
            <person name="Hashimoto A."/>
            <person name="Yamaguchi K."/>
            <person name="Sugano A."/>
            <person name="Kohara Y."/>
            <person name="Fujiyama A."/>
            <person name="Anterola A."/>
            <person name="Aoki S."/>
            <person name="Ashton N."/>
            <person name="Barbazuk W.B."/>
            <person name="Barker E."/>
            <person name="Bennetzen J."/>
            <person name="Bezanilla M."/>
            <person name="Blankenship R."/>
            <person name="Cho S.H."/>
            <person name="Dutcher S."/>
            <person name="Estelle M."/>
            <person name="Fawcett J.A."/>
            <person name="Gundlach H."/>
            <person name="Hanada K."/>
            <person name="Heyl A."/>
            <person name="Hicks K.A."/>
            <person name="Hugh J."/>
            <person name="Lohr M."/>
            <person name="Mayer K."/>
            <person name="Melkozernov A."/>
            <person name="Murata T."/>
            <person name="Nelson D."/>
            <person name="Pils B."/>
            <person name="Prigge M."/>
            <person name="Reiss B."/>
            <person name="Renner T."/>
            <person name="Rombauts S."/>
            <person name="Rushton P."/>
            <person name="Sanderfoot A."/>
            <person name="Schween G."/>
            <person name="Shiu S.-H."/>
            <person name="Stueber K."/>
            <person name="Theodoulou F.L."/>
            <person name="Tu H."/>
            <person name="Van de Peer Y."/>
            <person name="Verrier P.J."/>
            <person name="Waters E."/>
            <person name="Wood A."/>
            <person name="Yang L."/>
            <person name="Cove D."/>
            <person name="Cuming A."/>
            <person name="Hasebe M."/>
            <person name="Lucas S."/>
            <person name="Mishler D.B."/>
            <person name="Reski R."/>
            <person name="Grigoriev I."/>
            <person name="Quatrano R.S."/>
            <person name="Boore J.L."/>
        </authorList>
    </citation>
    <scope>NUCLEOTIDE SEQUENCE [LARGE SCALE GENOMIC DNA]</scope>
    <source>
        <strain evidence="4 5">cv. Gransden 2004</strain>
    </source>
</reference>
<name>A9RNC9_PHYPA</name>
<feature type="transmembrane region" description="Helical" evidence="2">
    <location>
        <begin position="37"/>
        <end position="55"/>
    </location>
</feature>
<dbReference type="InParanoid" id="A9RNC9"/>
<feature type="compositionally biased region" description="Acidic residues" evidence="1">
    <location>
        <begin position="200"/>
        <end position="212"/>
    </location>
</feature>
<dbReference type="Gramene" id="Pp3c24_1880V3.2">
    <property type="protein sequence ID" value="PAC:32910558.CDS.1"/>
    <property type="gene ID" value="Pp3c24_1880"/>
</dbReference>
<dbReference type="PaxDb" id="3218-PP1S18_276V6.1"/>
<gene>
    <name evidence="3" type="ORF">PHYPA_028522</name>
</gene>
<dbReference type="eggNOG" id="ENOG502T1C0">
    <property type="taxonomic scope" value="Eukaryota"/>
</dbReference>
<feature type="transmembrane region" description="Helical" evidence="2">
    <location>
        <begin position="12"/>
        <end position="31"/>
    </location>
</feature>
<reference evidence="3 5" key="2">
    <citation type="journal article" date="2018" name="Plant J.">
        <title>The Physcomitrella patens chromosome-scale assembly reveals moss genome structure and evolution.</title>
        <authorList>
            <person name="Lang D."/>
            <person name="Ullrich K.K."/>
            <person name="Murat F."/>
            <person name="Fuchs J."/>
            <person name="Jenkins J."/>
            <person name="Haas F.B."/>
            <person name="Piednoel M."/>
            <person name="Gundlach H."/>
            <person name="Van Bel M."/>
            <person name="Meyberg R."/>
            <person name="Vives C."/>
            <person name="Morata J."/>
            <person name="Symeonidi A."/>
            <person name="Hiss M."/>
            <person name="Muchero W."/>
            <person name="Kamisugi Y."/>
            <person name="Saleh O."/>
            <person name="Blanc G."/>
            <person name="Decker E.L."/>
            <person name="van Gessel N."/>
            <person name="Grimwood J."/>
            <person name="Hayes R.D."/>
            <person name="Graham S.W."/>
            <person name="Gunter L.E."/>
            <person name="McDaniel S.F."/>
            <person name="Hoernstein S.N.W."/>
            <person name="Larsson A."/>
            <person name="Li F.W."/>
            <person name="Perroud P.F."/>
            <person name="Phillips J."/>
            <person name="Ranjan P."/>
            <person name="Rokshar D.S."/>
            <person name="Rothfels C.J."/>
            <person name="Schneider L."/>
            <person name="Shu S."/>
            <person name="Stevenson D.W."/>
            <person name="Thummler F."/>
            <person name="Tillich M."/>
            <person name="Villarreal Aguilar J.C."/>
            <person name="Widiez T."/>
            <person name="Wong G.K."/>
            <person name="Wymore A."/>
            <person name="Zhang Y."/>
            <person name="Zimmer A.D."/>
            <person name="Quatrano R.S."/>
            <person name="Mayer K.F.X."/>
            <person name="Goodstein D."/>
            <person name="Casacuberta J.M."/>
            <person name="Vandepoele K."/>
            <person name="Reski R."/>
            <person name="Cuming A.C."/>
            <person name="Tuskan G.A."/>
            <person name="Maumus F."/>
            <person name="Salse J."/>
            <person name="Schmutz J."/>
            <person name="Rensing S.A."/>
        </authorList>
    </citation>
    <scope>NUCLEOTIDE SEQUENCE [LARGE SCALE GENOMIC DNA]</scope>
    <source>
        <strain evidence="4 5">cv. Gransden 2004</strain>
    </source>
</reference>
<evidence type="ECO:0000313" key="3">
    <source>
        <dbReference type="EMBL" id="PNR27930.1"/>
    </source>
</evidence>
<feature type="region of interest" description="Disordered" evidence="1">
    <location>
        <begin position="200"/>
        <end position="462"/>
    </location>
</feature>
<keyword evidence="2" id="KW-1133">Transmembrane helix</keyword>
<organism evidence="3">
    <name type="scientific">Physcomitrium patens</name>
    <name type="common">Spreading-leaved earth moss</name>
    <name type="synonym">Physcomitrella patens</name>
    <dbReference type="NCBI Taxonomy" id="3218"/>
    <lineage>
        <taxon>Eukaryota</taxon>
        <taxon>Viridiplantae</taxon>
        <taxon>Streptophyta</taxon>
        <taxon>Embryophyta</taxon>
        <taxon>Bryophyta</taxon>
        <taxon>Bryophytina</taxon>
        <taxon>Bryopsida</taxon>
        <taxon>Funariidae</taxon>
        <taxon>Funariales</taxon>
        <taxon>Funariaceae</taxon>
        <taxon>Physcomitrium</taxon>
    </lineage>
</organism>
<proteinExistence type="predicted"/>
<dbReference type="PANTHER" id="PTHR34125:SF7">
    <property type="entry name" value="TRANSMEMBRANE PROTEIN"/>
    <property type="match status" value="1"/>
</dbReference>
<dbReference type="EnsemblPlants" id="Pp3c24_1880V3.2">
    <property type="protein sequence ID" value="PAC:32910558.CDS.1"/>
    <property type="gene ID" value="Pp3c24_1880"/>
</dbReference>
<dbReference type="EMBL" id="ABEU02000024">
    <property type="protein sequence ID" value="PNR27930.1"/>
    <property type="molecule type" value="Genomic_DNA"/>
</dbReference>
<feature type="compositionally biased region" description="Basic and acidic residues" evidence="1">
    <location>
        <begin position="70"/>
        <end position="87"/>
    </location>
</feature>
<feature type="compositionally biased region" description="Polar residues" evidence="1">
    <location>
        <begin position="423"/>
        <end position="436"/>
    </location>
</feature>
<dbReference type="PANTHER" id="PTHR34125">
    <property type="entry name" value="OS01G0762900 PROTEIN"/>
    <property type="match status" value="1"/>
</dbReference>
<dbReference type="HOGENOM" id="CLU_592369_0_0_1"/>
<feature type="compositionally biased region" description="Basic and acidic residues" evidence="1">
    <location>
        <begin position="439"/>
        <end position="454"/>
    </location>
</feature>
<dbReference type="Proteomes" id="UP000006727">
    <property type="component" value="Chromosome 24"/>
</dbReference>
<keyword evidence="2" id="KW-0472">Membrane</keyword>
<feature type="region of interest" description="Disordered" evidence="1">
    <location>
        <begin position="62"/>
        <end position="87"/>
    </location>
</feature>
<evidence type="ECO:0000256" key="1">
    <source>
        <dbReference type="SAM" id="MobiDB-lite"/>
    </source>
</evidence>
<dbReference type="Gramene" id="Pp3c24_1880V3.1">
    <property type="protein sequence ID" value="PAC:32910557.CDS.1"/>
    <property type="gene ID" value="Pp3c24_1880"/>
</dbReference>
<dbReference type="EnsemblPlants" id="Pp3c24_1880V3.1">
    <property type="protein sequence ID" value="PAC:32910557.CDS.1"/>
    <property type="gene ID" value="Pp3c24_1880"/>
</dbReference>
<feature type="compositionally biased region" description="Polar residues" evidence="1">
    <location>
        <begin position="280"/>
        <end position="302"/>
    </location>
</feature>
<dbReference type="AlphaFoldDB" id="A9RNC9"/>
<evidence type="ECO:0000256" key="2">
    <source>
        <dbReference type="SAM" id="Phobius"/>
    </source>
</evidence>